<reference evidence="3" key="1">
    <citation type="journal article" date="2014" name="Int. J. Syst. Evol. Microbiol.">
        <title>Complete genome sequence of Corynebacterium casei LMG S-19264T (=DSM 44701T), isolated from a smear-ripened cheese.</title>
        <authorList>
            <consortium name="US DOE Joint Genome Institute (JGI-PGF)"/>
            <person name="Walter F."/>
            <person name="Albersmeier A."/>
            <person name="Kalinowski J."/>
            <person name="Ruckert C."/>
        </authorList>
    </citation>
    <scope>NUCLEOTIDE SEQUENCE</scope>
    <source>
        <strain evidence="3">CGMCC 1.14984</strain>
    </source>
</reference>
<reference evidence="3" key="2">
    <citation type="submission" date="2020-09" db="EMBL/GenBank/DDBJ databases">
        <authorList>
            <person name="Sun Q."/>
            <person name="Zhou Y."/>
        </authorList>
    </citation>
    <scope>NUCLEOTIDE SEQUENCE</scope>
    <source>
        <strain evidence="3">CGMCC 1.14984</strain>
    </source>
</reference>
<dbReference type="SMART" id="SM00886">
    <property type="entry name" value="Dabb"/>
    <property type="match status" value="1"/>
</dbReference>
<evidence type="ECO:0000313" key="3">
    <source>
        <dbReference type="EMBL" id="GGI00675.1"/>
    </source>
</evidence>
<dbReference type="PROSITE" id="PS51502">
    <property type="entry name" value="S_R_A_B_BARREL"/>
    <property type="match status" value="1"/>
</dbReference>
<dbReference type="AlphaFoldDB" id="A0A8J3A3N2"/>
<dbReference type="EMBL" id="BMGZ01000003">
    <property type="protein sequence ID" value="GGI00675.1"/>
    <property type="molecule type" value="Genomic_DNA"/>
</dbReference>
<dbReference type="RefSeq" id="WP_205967521.1">
    <property type="nucleotide sequence ID" value="NZ_BMGZ01000003.1"/>
</dbReference>
<evidence type="ECO:0000313" key="4">
    <source>
        <dbReference type="Proteomes" id="UP000621856"/>
    </source>
</evidence>
<evidence type="ECO:0000259" key="2">
    <source>
        <dbReference type="PROSITE" id="PS51502"/>
    </source>
</evidence>
<organism evidence="3 4">
    <name type="scientific">Aquisalinus luteolus</name>
    <dbReference type="NCBI Taxonomy" id="1566827"/>
    <lineage>
        <taxon>Bacteria</taxon>
        <taxon>Pseudomonadati</taxon>
        <taxon>Pseudomonadota</taxon>
        <taxon>Alphaproteobacteria</taxon>
        <taxon>Parvularculales</taxon>
        <taxon>Parvularculaceae</taxon>
        <taxon>Aquisalinus</taxon>
    </lineage>
</organism>
<protein>
    <recommendedName>
        <fullName evidence="2">Stress-response A/B barrel domain-containing protein</fullName>
    </recommendedName>
</protein>
<name>A0A8J3A3N2_9PROT</name>
<dbReference type="Proteomes" id="UP000621856">
    <property type="component" value="Unassembled WGS sequence"/>
</dbReference>
<dbReference type="InterPro" id="IPR013097">
    <property type="entry name" value="Dabb"/>
</dbReference>
<dbReference type="Gene3D" id="3.30.70.100">
    <property type="match status" value="1"/>
</dbReference>
<gene>
    <name evidence="3" type="ORF">GCM10011355_29530</name>
</gene>
<dbReference type="Pfam" id="PF07876">
    <property type="entry name" value="Dabb"/>
    <property type="match status" value="1"/>
</dbReference>
<sequence length="132" mass="14749">MMRFLAILTLIFTTLFATANAEDEMYSHVVFFELTDNSDEARQALIDGFETYLAPHDGILVYTASIRDESKQRDVNDLTFDVALTLVFESVAAQDAYQVTDAHKQFIEELSGNWASVRVFDSVVSGSPIGLE</sequence>
<proteinExistence type="predicted"/>
<feature type="chain" id="PRO_5035321793" description="Stress-response A/B barrel domain-containing protein" evidence="1">
    <location>
        <begin position="22"/>
        <end position="132"/>
    </location>
</feature>
<feature type="signal peptide" evidence="1">
    <location>
        <begin position="1"/>
        <end position="21"/>
    </location>
</feature>
<dbReference type="InterPro" id="IPR011008">
    <property type="entry name" value="Dimeric_a/b-barrel"/>
</dbReference>
<evidence type="ECO:0000256" key="1">
    <source>
        <dbReference type="SAM" id="SignalP"/>
    </source>
</evidence>
<accession>A0A8J3A3N2</accession>
<comment type="caution">
    <text evidence="3">The sequence shown here is derived from an EMBL/GenBank/DDBJ whole genome shotgun (WGS) entry which is preliminary data.</text>
</comment>
<keyword evidence="1" id="KW-0732">Signal</keyword>
<feature type="domain" description="Stress-response A/B barrel" evidence="2">
    <location>
        <begin position="26"/>
        <end position="122"/>
    </location>
</feature>
<dbReference type="SUPFAM" id="SSF54909">
    <property type="entry name" value="Dimeric alpha+beta barrel"/>
    <property type="match status" value="1"/>
</dbReference>